<dbReference type="EMBL" id="JAABOA010004016">
    <property type="protein sequence ID" value="KAF9578090.1"/>
    <property type="molecule type" value="Genomic_DNA"/>
</dbReference>
<dbReference type="AlphaFoldDB" id="A0A9P6FNV8"/>
<accession>A0A9P6FNV8</accession>
<comment type="caution">
    <text evidence="2">The sequence shown here is derived from an EMBL/GenBank/DDBJ whole genome shotgun (WGS) entry which is preliminary data.</text>
</comment>
<evidence type="ECO:0000313" key="2">
    <source>
        <dbReference type="EMBL" id="KAF9578090.1"/>
    </source>
</evidence>
<feature type="region of interest" description="Disordered" evidence="1">
    <location>
        <begin position="84"/>
        <end position="109"/>
    </location>
</feature>
<evidence type="ECO:0000256" key="1">
    <source>
        <dbReference type="SAM" id="MobiDB-lite"/>
    </source>
</evidence>
<protein>
    <submittedName>
        <fullName evidence="2">Uncharacterized protein</fullName>
    </submittedName>
</protein>
<evidence type="ECO:0000313" key="3">
    <source>
        <dbReference type="Proteomes" id="UP000780801"/>
    </source>
</evidence>
<gene>
    <name evidence="2" type="ORF">BGW38_006312</name>
</gene>
<name>A0A9P6FNV8_9FUNG</name>
<dbReference type="Proteomes" id="UP000780801">
    <property type="component" value="Unassembled WGS sequence"/>
</dbReference>
<dbReference type="OrthoDB" id="8110916at2759"/>
<keyword evidence="3" id="KW-1185">Reference proteome</keyword>
<reference evidence="2" key="1">
    <citation type="journal article" date="2020" name="Fungal Divers.">
        <title>Resolving the Mortierellaceae phylogeny through synthesis of multi-gene phylogenetics and phylogenomics.</title>
        <authorList>
            <person name="Vandepol N."/>
            <person name="Liber J."/>
            <person name="Desiro A."/>
            <person name="Na H."/>
            <person name="Kennedy M."/>
            <person name="Barry K."/>
            <person name="Grigoriev I.V."/>
            <person name="Miller A.N."/>
            <person name="O'Donnell K."/>
            <person name="Stajich J.E."/>
            <person name="Bonito G."/>
        </authorList>
    </citation>
    <scope>NUCLEOTIDE SEQUENCE</scope>
    <source>
        <strain evidence="2">KOD1015</strain>
    </source>
</reference>
<proteinExistence type="predicted"/>
<feature type="compositionally biased region" description="Low complexity" evidence="1">
    <location>
        <begin position="84"/>
        <end position="103"/>
    </location>
</feature>
<organism evidence="2 3">
    <name type="scientific">Lunasporangiospora selenospora</name>
    <dbReference type="NCBI Taxonomy" id="979761"/>
    <lineage>
        <taxon>Eukaryota</taxon>
        <taxon>Fungi</taxon>
        <taxon>Fungi incertae sedis</taxon>
        <taxon>Mucoromycota</taxon>
        <taxon>Mortierellomycotina</taxon>
        <taxon>Mortierellomycetes</taxon>
        <taxon>Mortierellales</taxon>
        <taxon>Mortierellaceae</taxon>
        <taxon>Lunasporangiospora</taxon>
    </lineage>
</organism>
<sequence length="259" mass="28458">MAYALGRLHQSSQEAFRTTLKAMDELHSSLDQSKPIGSSLVLQDLTNARQLLRSSQSSTLQEIRDKDAFVVSNIVWKHRNAYGTPQSASWPTSASTTGSSSTSEKQEAVKKVVESSLEGGRPGVLERLQRRGQVVLAQGLGLQGTALFSGIGLAQQFPPEIYMTSGAVLSLVGLGYMQLRWKAAESEFKAETEVLADQLKQDIVDTYQDQVTKTIVKPLSSVVETLDKNLGDRLSRSLEQRKVLGSIKREAQSEEDILY</sequence>